<dbReference type="SMART" id="SM00409">
    <property type="entry name" value="IG"/>
    <property type="match status" value="1"/>
</dbReference>
<feature type="domain" description="Ig-like" evidence="1">
    <location>
        <begin position="7"/>
        <end position="86"/>
    </location>
</feature>
<sequence length="106" mass="11760">APWFDEPAEVTEVIITVEGQNVSFACTAQGFPLHVEWKLQKDGEDFVRSCINGSDGKYHVHRSGIYGPSVLTVSDVRYTDVGSYFCCLPSNCSGNIQDNCQHFVLQ</sequence>
<dbReference type="InterPro" id="IPR013098">
    <property type="entry name" value="Ig_I-set"/>
</dbReference>
<dbReference type="Gene3D" id="2.60.40.10">
    <property type="entry name" value="Immunoglobulins"/>
    <property type="match status" value="1"/>
</dbReference>
<evidence type="ECO:0000313" key="3">
    <source>
        <dbReference type="Proteomes" id="UP001159405"/>
    </source>
</evidence>
<feature type="non-terminal residue" evidence="2">
    <location>
        <position position="106"/>
    </location>
</feature>
<dbReference type="PROSITE" id="PS50835">
    <property type="entry name" value="IG_LIKE"/>
    <property type="match status" value="1"/>
</dbReference>
<dbReference type="InterPro" id="IPR036179">
    <property type="entry name" value="Ig-like_dom_sf"/>
</dbReference>
<dbReference type="Proteomes" id="UP001159405">
    <property type="component" value="Unassembled WGS sequence"/>
</dbReference>
<name>A0ABN8Q9X5_9CNID</name>
<evidence type="ECO:0000313" key="2">
    <source>
        <dbReference type="EMBL" id="CAH3160133.1"/>
    </source>
</evidence>
<dbReference type="InterPro" id="IPR003599">
    <property type="entry name" value="Ig_sub"/>
</dbReference>
<reference evidence="2 3" key="1">
    <citation type="submission" date="2022-05" db="EMBL/GenBank/DDBJ databases">
        <authorList>
            <consortium name="Genoscope - CEA"/>
            <person name="William W."/>
        </authorList>
    </citation>
    <scope>NUCLEOTIDE SEQUENCE [LARGE SCALE GENOMIC DNA]</scope>
</reference>
<keyword evidence="3" id="KW-1185">Reference proteome</keyword>
<comment type="caution">
    <text evidence="2">The sequence shown here is derived from an EMBL/GenBank/DDBJ whole genome shotgun (WGS) entry which is preliminary data.</text>
</comment>
<dbReference type="SUPFAM" id="SSF48726">
    <property type="entry name" value="Immunoglobulin"/>
    <property type="match status" value="1"/>
</dbReference>
<proteinExistence type="predicted"/>
<protein>
    <recommendedName>
        <fullName evidence="1">Ig-like domain-containing protein</fullName>
    </recommendedName>
</protein>
<evidence type="ECO:0000259" key="1">
    <source>
        <dbReference type="PROSITE" id="PS50835"/>
    </source>
</evidence>
<dbReference type="InterPro" id="IPR013783">
    <property type="entry name" value="Ig-like_fold"/>
</dbReference>
<dbReference type="EMBL" id="CALNXK010000115">
    <property type="protein sequence ID" value="CAH3160133.1"/>
    <property type="molecule type" value="Genomic_DNA"/>
</dbReference>
<organism evidence="2 3">
    <name type="scientific">Porites lobata</name>
    <dbReference type="NCBI Taxonomy" id="104759"/>
    <lineage>
        <taxon>Eukaryota</taxon>
        <taxon>Metazoa</taxon>
        <taxon>Cnidaria</taxon>
        <taxon>Anthozoa</taxon>
        <taxon>Hexacorallia</taxon>
        <taxon>Scleractinia</taxon>
        <taxon>Fungiina</taxon>
        <taxon>Poritidae</taxon>
        <taxon>Porites</taxon>
    </lineage>
</organism>
<gene>
    <name evidence="2" type="ORF">PLOB_00003952</name>
</gene>
<dbReference type="InterPro" id="IPR007110">
    <property type="entry name" value="Ig-like_dom"/>
</dbReference>
<feature type="non-terminal residue" evidence="2">
    <location>
        <position position="1"/>
    </location>
</feature>
<accession>A0ABN8Q9X5</accession>
<dbReference type="Pfam" id="PF07679">
    <property type="entry name" value="I-set"/>
    <property type="match status" value="1"/>
</dbReference>